<feature type="compositionally biased region" description="Low complexity" evidence="1">
    <location>
        <begin position="402"/>
        <end position="419"/>
    </location>
</feature>
<evidence type="ECO:0000256" key="1">
    <source>
        <dbReference type="SAM" id="MobiDB-lite"/>
    </source>
</evidence>
<protein>
    <submittedName>
        <fullName evidence="2">Uncharacterized protein</fullName>
    </submittedName>
</protein>
<accession>A0ABN1QJW2</accession>
<dbReference type="EMBL" id="BAAAHK010000008">
    <property type="protein sequence ID" value="GAA0943667.1"/>
    <property type="molecule type" value="Genomic_DNA"/>
</dbReference>
<name>A0ABN1QJW2_9ACTN</name>
<organism evidence="2 3">
    <name type="scientific">Kribbella koreensis</name>
    <dbReference type="NCBI Taxonomy" id="57909"/>
    <lineage>
        <taxon>Bacteria</taxon>
        <taxon>Bacillati</taxon>
        <taxon>Actinomycetota</taxon>
        <taxon>Actinomycetes</taxon>
        <taxon>Propionibacteriales</taxon>
        <taxon>Kribbellaceae</taxon>
        <taxon>Kribbella</taxon>
    </lineage>
</organism>
<reference evidence="2 3" key="1">
    <citation type="journal article" date="2019" name="Int. J. Syst. Evol. Microbiol.">
        <title>The Global Catalogue of Microorganisms (GCM) 10K type strain sequencing project: providing services to taxonomists for standard genome sequencing and annotation.</title>
        <authorList>
            <consortium name="The Broad Institute Genomics Platform"/>
            <consortium name="The Broad Institute Genome Sequencing Center for Infectious Disease"/>
            <person name="Wu L."/>
            <person name="Ma J."/>
        </authorList>
    </citation>
    <scope>NUCLEOTIDE SEQUENCE [LARGE SCALE GENOMIC DNA]</scope>
    <source>
        <strain evidence="2 3">JCM 10977</strain>
    </source>
</reference>
<dbReference type="Proteomes" id="UP001500542">
    <property type="component" value="Unassembled WGS sequence"/>
</dbReference>
<gene>
    <name evidence="2" type="ORF">GCM10009554_37140</name>
</gene>
<evidence type="ECO:0000313" key="3">
    <source>
        <dbReference type="Proteomes" id="UP001500542"/>
    </source>
</evidence>
<keyword evidence="3" id="KW-1185">Reference proteome</keyword>
<evidence type="ECO:0000313" key="2">
    <source>
        <dbReference type="EMBL" id="GAA0943667.1"/>
    </source>
</evidence>
<proteinExistence type="predicted"/>
<comment type="caution">
    <text evidence="2">The sequence shown here is derived from an EMBL/GenBank/DDBJ whole genome shotgun (WGS) entry which is preliminary data.</text>
</comment>
<feature type="region of interest" description="Disordered" evidence="1">
    <location>
        <begin position="402"/>
        <end position="435"/>
    </location>
</feature>
<sequence length="435" mass="47759">MTVAIERELPPLAAISDAYGLKDQADRDAVERIYNAFRAHHARFVTSIARDMLRDLRREVAANPHTRVVFLGRDGYSLSVATRTLDPEFFSAHCHDAVLSRAVAEAAVQDLEQNGGKSFPEISGYRENTASVSAEDVAGSYQQLTRYLRGAGVPVGTPGSRVVLMDSCLKGTVQELLSSAYPETHFEGRYMFYDGIASDPHPGTKRGYVLHRDEGIGGGMKELPRDPGLTFGSLAAIRTIENSLQGPLSSPKALDESGPVQRRLTEEQDRTFGVNPILVDPPYLNPVVREACKVAGLRAVMDAAAEVRDGAPLDTTAVQQQFTNDVRAWLTHAPAQDPELKLLLDSFVHRDDHRMIRQVDKMLHESTLTPEAHHQVWQSFEVAQTLQEKQAVLANVQAITQQTKPPTAQTAATDTSAAQHPGRTTRHPNQSFEVG</sequence>